<dbReference type="EMBL" id="BFAG01000011">
    <property type="protein sequence ID" value="GBF06917.1"/>
    <property type="molecule type" value="Genomic_DNA"/>
</dbReference>
<dbReference type="Proteomes" id="UP000236569">
    <property type="component" value="Unassembled WGS sequence"/>
</dbReference>
<dbReference type="AlphaFoldDB" id="A0A2I9DVJ5"/>
<proteinExistence type="predicted"/>
<keyword evidence="2" id="KW-1185">Reference proteome</keyword>
<organism evidence="1 2">
    <name type="scientific">Deinococcus aerius</name>
    <dbReference type="NCBI Taxonomy" id="200253"/>
    <lineage>
        <taxon>Bacteria</taxon>
        <taxon>Thermotogati</taxon>
        <taxon>Deinococcota</taxon>
        <taxon>Deinococci</taxon>
        <taxon>Deinococcales</taxon>
        <taxon>Deinococcaceae</taxon>
        <taxon>Deinococcus</taxon>
    </lineage>
</organism>
<reference evidence="2" key="1">
    <citation type="submission" date="2018-01" db="EMBL/GenBank/DDBJ databases">
        <title>Draft Genome Sequence of the Radioresistant Bacterium Deinococcus aerius TR0125, Isolated from the Higher Atmosphere above Japan.</title>
        <authorList>
            <person name="Satoh K."/>
            <person name="Arai H."/>
            <person name="Sanzen T."/>
            <person name="Kawaguchi Y."/>
            <person name="Hayashi H."/>
            <person name="Yokobori S."/>
            <person name="Yamagishi A."/>
            <person name="Oono Y."/>
            <person name="Narumi I."/>
        </authorList>
    </citation>
    <scope>NUCLEOTIDE SEQUENCE [LARGE SCALE GENOMIC DNA]</scope>
    <source>
        <strain evidence="2">TR0125</strain>
    </source>
</reference>
<name>A0A2I9DVJ5_9DEIO</name>
<protein>
    <submittedName>
        <fullName evidence="1">Uncharacterized protein</fullName>
    </submittedName>
</protein>
<evidence type="ECO:0000313" key="2">
    <source>
        <dbReference type="Proteomes" id="UP000236569"/>
    </source>
</evidence>
<sequence length="152" mass="17016">MGLDWAMPYLRVTCPPLPAERKRHIAGQLTEAVNLLFFSPRGGPTREELRERTTIHFTEYGGDDLYIGGRSSGERGVTDLTVELSDWNMGVCQQRRVARHLTPLLARLFGVKDPDNVNLRFHSYPPTAFAAGGRLLADRVPRIGQAMKKLQG</sequence>
<evidence type="ECO:0000313" key="1">
    <source>
        <dbReference type="EMBL" id="GBF06917.1"/>
    </source>
</evidence>
<accession>A0A2I9DVJ5</accession>
<gene>
    <name evidence="1" type="ORF">DAERI_110099</name>
</gene>
<comment type="caution">
    <text evidence="1">The sequence shown here is derived from an EMBL/GenBank/DDBJ whole genome shotgun (WGS) entry which is preliminary data.</text>
</comment>